<evidence type="ECO:0000256" key="1">
    <source>
        <dbReference type="SAM" id="MobiDB-lite"/>
    </source>
</evidence>
<proteinExistence type="predicted"/>
<feature type="region of interest" description="Disordered" evidence="1">
    <location>
        <begin position="261"/>
        <end position="297"/>
    </location>
</feature>
<comment type="caution">
    <text evidence="2">The sequence shown here is derived from an EMBL/GenBank/DDBJ whole genome shotgun (WGS) entry which is preliminary data.</text>
</comment>
<keyword evidence="3" id="KW-1185">Reference proteome</keyword>
<evidence type="ECO:0000313" key="3">
    <source>
        <dbReference type="Proteomes" id="UP001140949"/>
    </source>
</evidence>
<dbReference type="Proteomes" id="UP001140949">
    <property type="component" value="Unassembled WGS sequence"/>
</dbReference>
<name>A0AAX6HV51_IRIPA</name>
<dbReference type="PANTHER" id="PTHR35095">
    <property type="entry name" value="OS05G0143300 PROTEIN"/>
    <property type="match status" value="1"/>
</dbReference>
<protein>
    <submittedName>
        <fullName evidence="2">Uncharacterized protein</fullName>
    </submittedName>
</protein>
<evidence type="ECO:0000313" key="2">
    <source>
        <dbReference type="EMBL" id="KAJ6844344.1"/>
    </source>
</evidence>
<reference evidence="2" key="1">
    <citation type="journal article" date="2023" name="GigaByte">
        <title>Genome assembly of the bearded iris, Iris pallida Lam.</title>
        <authorList>
            <person name="Bruccoleri R.E."/>
            <person name="Oakeley E.J."/>
            <person name="Faust A.M.E."/>
            <person name="Altorfer M."/>
            <person name="Dessus-Babus S."/>
            <person name="Burckhardt D."/>
            <person name="Oertli M."/>
            <person name="Naumann U."/>
            <person name="Petersen F."/>
            <person name="Wong J."/>
        </authorList>
    </citation>
    <scope>NUCLEOTIDE SEQUENCE</scope>
    <source>
        <strain evidence="2">GSM-AAB239-AS_SAM_17_03QT</strain>
    </source>
</reference>
<dbReference type="EMBL" id="JANAVB010006599">
    <property type="protein sequence ID" value="KAJ6844344.1"/>
    <property type="molecule type" value="Genomic_DNA"/>
</dbReference>
<feature type="compositionally biased region" description="Basic residues" evidence="1">
    <location>
        <begin position="279"/>
        <end position="292"/>
    </location>
</feature>
<organism evidence="2 3">
    <name type="scientific">Iris pallida</name>
    <name type="common">Sweet iris</name>
    <dbReference type="NCBI Taxonomy" id="29817"/>
    <lineage>
        <taxon>Eukaryota</taxon>
        <taxon>Viridiplantae</taxon>
        <taxon>Streptophyta</taxon>
        <taxon>Embryophyta</taxon>
        <taxon>Tracheophyta</taxon>
        <taxon>Spermatophyta</taxon>
        <taxon>Magnoliopsida</taxon>
        <taxon>Liliopsida</taxon>
        <taxon>Asparagales</taxon>
        <taxon>Iridaceae</taxon>
        <taxon>Iridoideae</taxon>
        <taxon>Irideae</taxon>
        <taxon>Iris</taxon>
    </lineage>
</organism>
<dbReference type="AlphaFoldDB" id="A0AAX6HV51"/>
<dbReference type="PANTHER" id="PTHR35095:SF1">
    <property type="entry name" value="OS05G0143300 PROTEIN"/>
    <property type="match status" value="1"/>
</dbReference>
<sequence>MVGELSLMASAAAAAAFTPGGIFHHYDQTLLMPPKDLQALLPGHGKRQDIRRSGGMQIGAPHLEDPWRFTSLLSESNNQLYMGDPMIKEHVLIDMQEARPEAMLFSYGVAEHCTRHKKILEFLKSGSSIPEDKDISFISDLMGFHTISMDMSTQPHVPMDAKFSLYDVGMDDPEQFLHPQRQVYASKSLLEFVGNLAGTSTITVHPNSNVLFSGNGSEMKDILSIVEEFNLSKKLSSGNMKAMVVPYFTWRRGGYAQTNTKESFSKLKRPTDAPSKSSGRSKLKTVPKKKQNRKSDRERGMYSKNYFHACESLLDVYLDKKGDSMVILSLKNSGPELTEVLHQLSAGIAGTGLAVLFSVACESLNGRVLSLSSAKLLNISFGFGLFWLSWAVNRLQDTISNFSKKSNRGRRPNGEVTTITREVEKSINDVLFRAAALMAVALLRLL</sequence>
<gene>
    <name evidence="2" type="ORF">M6B38_292120</name>
</gene>
<accession>A0AAX6HV51</accession>
<reference evidence="2" key="2">
    <citation type="submission" date="2023-04" db="EMBL/GenBank/DDBJ databases">
        <authorList>
            <person name="Bruccoleri R.E."/>
            <person name="Oakeley E.J."/>
            <person name="Faust A.-M."/>
            <person name="Dessus-Babus S."/>
            <person name="Altorfer M."/>
            <person name="Burckhardt D."/>
            <person name="Oertli M."/>
            <person name="Naumann U."/>
            <person name="Petersen F."/>
            <person name="Wong J."/>
        </authorList>
    </citation>
    <scope>NUCLEOTIDE SEQUENCE</scope>
    <source>
        <strain evidence="2">GSM-AAB239-AS_SAM_17_03QT</strain>
        <tissue evidence="2">Leaf</tissue>
    </source>
</reference>